<evidence type="ECO:0000256" key="4">
    <source>
        <dbReference type="ARBA" id="ARBA00022989"/>
    </source>
</evidence>
<dbReference type="PROSITE" id="PS50850">
    <property type="entry name" value="MFS"/>
    <property type="match status" value="1"/>
</dbReference>
<dbReference type="STRING" id="1121256.SAMN02746089_02757"/>
<organism evidence="8 9">
    <name type="scientific">Caldanaerobius fijiensis DSM 17918</name>
    <dbReference type="NCBI Taxonomy" id="1121256"/>
    <lineage>
        <taxon>Bacteria</taxon>
        <taxon>Bacillati</taxon>
        <taxon>Bacillota</taxon>
        <taxon>Clostridia</taxon>
        <taxon>Thermoanaerobacterales</taxon>
        <taxon>Thermoanaerobacteraceae</taxon>
        <taxon>Caldanaerobius</taxon>
    </lineage>
</organism>
<keyword evidence="5 6" id="KW-0472">Membrane</keyword>
<dbReference type="PANTHER" id="PTHR23531:SF2">
    <property type="entry name" value="PERMEASE"/>
    <property type="match status" value="1"/>
</dbReference>
<dbReference type="InterPro" id="IPR011701">
    <property type="entry name" value="MFS"/>
</dbReference>
<dbReference type="CDD" id="cd17489">
    <property type="entry name" value="MFS_YfcJ_like"/>
    <property type="match status" value="1"/>
</dbReference>
<keyword evidence="4 6" id="KW-1133">Transmembrane helix</keyword>
<dbReference type="GO" id="GO:0005886">
    <property type="term" value="C:plasma membrane"/>
    <property type="evidence" value="ECO:0007669"/>
    <property type="project" value="UniProtKB-SubCell"/>
</dbReference>
<dbReference type="Gene3D" id="1.20.1250.20">
    <property type="entry name" value="MFS general substrate transporter like domains"/>
    <property type="match status" value="1"/>
</dbReference>
<feature type="transmembrane region" description="Helical" evidence="6">
    <location>
        <begin position="231"/>
        <end position="250"/>
    </location>
</feature>
<dbReference type="GO" id="GO:0022857">
    <property type="term" value="F:transmembrane transporter activity"/>
    <property type="evidence" value="ECO:0007669"/>
    <property type="project" value="InterPro"/>
</dbReference>
<feature type="transmembrane region" description="Helical" evidence="6">
    <location>
        <begin position="74"/>
        <end position="92"/>
    </location>
</feature>
<dbReference type="InterPro" id="IPR005829">
    <property type="entry name" value="Sugar_transporter_CS"/>
</dbReference>
<keyword evidence="3 6" id="KW-0812">Transmembrane</keyword>
<feature type="transmembrane region" description="Helical" evidence="6">
    <location>
        <begin position="262"/>
        <end position="285"/>
    </location>
</feature>
<sequence length="381" mass="42092">MERLWTRSFILMILETFFLFTAFYMLYPTLPLFIKHIGGNETHVGLSMGIFMLSAVIFRPVIGGLLDRFGRRSFIILGLSFFTLTMYMYNWVNGITDLIWLRILHGVSWAISTTAIGTVIADIVPKARYGEGMGWYGTAMTFAMAISPMLGVWIVQKLSYHALFLFAVAFSITALLLPFGVKMPFQPQSDSRRIEFFEKSVLSVAVSVLFLFISYGSITTFVPLFADSLRVNSGLFFLVYSATLFLSRPIGGKLSDQYGEMFVVIPALLISILALIVLSLSTGLFGMLVSATLYGIGFGSAQPVLQATILRLVPPDHRGVASASFSTATDLGIGLGSIIFGWVAKYTSYQILFTISAVSVIFSLLVFVFFAKHLSKSKGLR</sequence>
<dbReference type="AlphaFoldDB" id="A0A1M5FHK3"/>
<evidence type="ECO:0000259" key="7">
    <source>
        <dbReference type="PROSITE" id="PS50850"/>
    </source>
</evidence>
<evidence type="ECO:0000313" key="8">
    <source>
        <dbReference type="EMBL" id="SHF90968.1"/>
    </source>
</evidence>
<feature type="transmembrane region" description="Helical" evidence="6">
    <location>
        <begin position="320"/>
        <end position="343"/>
    </location>
</feature>
<evidence type="ECO:0000256" key="2">
    <source>
        <dbReference type="ARBA" id="ARBA00022448"/>
    </source>
</evidence>
<accession>A0A1M5FHK3</accession>
<protein>
    <submittedName>
        <fullName evidence="8">Predicted arabinose efflux permease, MFS family</fullName>
    </submittedName>
</protein>
<feature type="transmembrane region" description="Helical" evidence="6">
    <location>
        <begin position="9"/>
        <end position="30"/>
    </location>
</feature>
<evidence type="ECO:0000256" key="3">
    <source>
        <dbReference type="ARBA" id="ARBA00022692"/>
    </source>
</evidence>
<feature type="transmembrane region" description="Helical" evidence="6">
    <location>
        <begin position="349"/>
        <end position="371"/>
    </location>
</feature>
<dbReference type="SUPFAM" id="SSF103473">
    <property type="entry name" value="MFS general substrate transporter"/>
    <property type="match status" value="1"/>
</dbReference>
<name>A0A1M5FHK3_9THEO</name>
<dbReference type="InterPro" id="IPR036259">
    <property type="entry name" value="MFS_trans_sf"/>
</dbReference>
<dbReference type="RefSeq" id="WP_073346597.1">
    <property type="nucleotide sequence ID" value="NZ_FQVH01000065.1"/>
</dbReference>
<feature type="transmembrane region" description="Helical" evidence="6">
    <location>
        <begin position="291"/>
        <end position="313"/>
    </location>
</feature>
<evidence type="ECO:0000313" key="9">
    <source>
        <dbReference type="Proteomes" id="UP000184088"/>
    </source>
</evidence>
<dbReference type="PANTHER" id="PTHR23531">
    <property type="entry name" value="QUINOLENE RESISTANCE PROTEIN NORA"/>
    <property type="match status" value="1"/>
</dbReference>
<dbReference type="Proteomes" id="UP000184088">
    <property type="component" value="Unassembled WGS sequence"/>
</dbReference>
<reference evidence="8 9" key="1">
    <citation type="submission" date="2016-11" db="EMBL/GenBank/DDBJ databases">
        <authorList>
            <person name="Jaros S."/>
            <person name="Januszkiewicz K."/>
            <person name="Wedrychowicz H."/>
        </authorList>
    </citation>
    <scope>NUCLEOTIDE SEQUENCE [LARGE SCALE GENOMIC DNA]</scope>
    <source>
        <strain evidence="8 9">DSM 17918</strain>
    </source>
</reference>
<comment type="subcellular location">
    <subcellularLocation>
        <location evidence="1">Cell membrane</location>
        <topology evidence="1">Multi-pass membrane protein</topology>
    </subcellularLocation>
</comment>
<gene>
    <name evidence="8" type="ORF">SAMN02746089_02757</name>
</gene>
<keyword evidence="2" id="KW-0813">Transport</keyword>
<dbReference type="EMBL" id="FQVH01000065">
    <property type="protein sequence ID" value="SHF90968.1"/>
    <property type="molecule type" value="Genomic_DNA"/>
</dbReference>
<dbReference type="InterPro" id="IPR052714">
    <property type="entry name" value="MFS_Exporter"/>
</dbReference>
<feature type="transmembrane region" description="Helical" evidence="6">
    <location>
        <begin position="133"/>
        <end position="154"/>
    </location>
</feature>
<evidence type="ECO:0000256" key="5">
    <source>
        <dbReference type="ARBA" id="ARBA00023136"/>
    </source>
</evidence>
<dbReference type="PROSITE" id="PS00216">
    <property type="entry name" value="SUGAR_TRANSPORT_1"/>
    <property type="match status" value="1"/>
</dbReference>
<evidence type="ECO:0000256" key="1">
    <source>
        <dbReference type="ARBA" id="ARBA00004651"/>
    </source>
</evidence>
<dbReference type="InterPro" id="IPR020846">
    <property type="entry name" value="MFS_dom"/>
</dbReference>
<feature type="transmembrane region" description="Helical" evidence="6">
    <location>
        <begin position="201"/>
        <end position="225"/>
    </location>
</feature>
<feature type="transmembrane region" description="Helical" evidence="6">
    <location>
        <begin position="42"/>
        <end position="62"/>
    </location>
</feature>
<dbReference type="OrthoDB" id="9814001at2"/>
<evidence type="ECO:0000256" key="6">
    <source>
        <dbReference type="SAM" id="Phobius"/>
    </source>
</evidence>
<feature type="domain" description="Major facilitator superfamily (MFS) profile" evidence="7">
    <location>
        <begin position="8"/>
        <end position="375"/>
    </location>
</feature>
<dbReference type="Pfam" id="PF07690">
    <property type="entry name" value="MFS_1"/>
    <property type="match status" value="1"/>
</dbReference>
<feature type="transmembrane region" description="Helical" evidence="6">
    <location>
        <begin position="160"/>
        <end position="181"/>
    </location>
</feature>
<feature type="transmembrane region" description="Helical" evidence="6">
    <location>
        <begin position="98"/>
        <end position="121"/>
    </location>
</feature>
<keyword evidence="9" id="KW-1185">Reference proteome</keyword>
<proteinExistence type="predicted"/>